<dbReference type="GO" id="GO:0003677">
    <property type="term" value="F:DNA binding"/>
    <property type="evidence" value="ECO:0007669"/>
    <property type="project" value="UniProtKB-KW"/>
</dbReference>
<dbReference type="GO" id="GO:0003700">
    <property type="term" value="F:DNA-binding transcription factor activity"/>
    <property type="evidence" value="ECO:0007669"/>
    <property type="project" value="InterPro"/>
</dbReference>
<dbReference type="PANTHER" id="PTHR43537">
    <property type="entry name" value="TRANSCRIPTIONAL REGULATOR, GNTR FAMILY"/>
    <property type="match status" value="1"/>
</dbReference>
<dbReference type="SMART" id="SM00895">
    <property type="entry name" value="FCD"/>
    <property type="match status" value="1"/>
</dbReference>
<dbReference type="PROSITE" id="PS50949">
    <property type="entry name" value="HTH_GNTR"/>
    <property type="match status" value="1"/>
</dbReference>
<keyword evidence="1" id="KW-0805">Transcription regulation</keyword>
<dbReference type="STRING" id="99656.SAMN05421659_101108"/>
<dbReference type="InterPro" id="IPR036388">
    <property type="entry name" value="WH-like_DNA-bd_sf"/>
</dbReference>
<dbReference type="OrthoDB" id="389878at2"/>
<accession>A0A1I0M201</accession>
<dbReference type="EMBL" id="FOJI01000001">
    <property type="protein sequence ID" value="SEV82475.1"/>
    <property type="molecule type" value="Genomic_DNA"/>
</dbReference>
<evidence type="ECO:0000256" key="1">
    <source>
        <dbReference type="ARBA" id="ARBA00023015"/>
    </source>
</evidence>
<keyword evidence="3" id="KW-0804">Transcription</keyword>
<name>A0A1I0M201_9FIRM</name>
<dbReference type="SMART" id="SM00345">
    <property type="entry name" value="HTH_GNTR"/>
    <property type="match status" value="1"/>
</dbReference>
<dbReference type="Pfam" id="PF00392">
    <property type="entry name" value="GntR"/>
    <property type="match status" value="1"/>
</dbReference>
<dbReference type="SUPFAM" id="SSF48008">
    <property type="entry name" value="GntR ligand-binding domain-like"/>
    <property type="match status" value="1"/>
</dbReference>
<dbReference type="AlphaFoldDB" id="A0A1I0M201"/>
<dbReference type="SUPFAM" id="SSF46785">
    <property type="entry name" value="Winged helix' DNA-binding domain"/>
    <property type="match status" value="1"/>
</dbReference>
<evidence type="ECO:0000313" key="5">
    <source>
        <dbReference type="EMBL" id="SEV82475.1"/>
    </source>
</evidence>
<protein>
    <submittedName>
        <fullName evidence="5">DNA-binding transcriptional regulator, GntR family</fullName>
    </submittedName>
</protein>
<organism evidence="5 6">
    <name type="scientific">[Clostridium] fimetarium</name>
    <dbReference type="NCBI Taxonomy" id="99656"/>
    <lineage>
        <taxon>Bacteria</taxon>
        <taxon>Bacillati</taxon>
        <taxon>Bacillota</taxon>
        <taxon>Clostridia</taxon>
        <taxon>Lachnospirales</taxon>
        <taxon>Lachnospiraceae</taxon>
    </lineage>
</organism>
<gene>
    <name evidence="5" type="ORF">SAMN05421659_101108</name>
</gene>
<dbReference type="InterPro" id="IPR000524">
    <property type="entry name" value="Tscrpt_reg_HTH_GntR"/>
</dbReference>
<dbReference type="PANTHER" id="PTHR43537:SF24">
    <property type="entry name" value="GLUCONATE OPERON TRANSCRIPTIONAL REPRESSOR"/>
    <property type="match status" value="1"/>
</dbReference>
<evidence type="ECO:0000256" key="2">
    <source>
        <dbReference type="ARBA" id="ARBA00023125"/>
    </source>
</evidence>
<dbReference type="PRINTS" id="PR00035">
    <property type="entry name" value="HTHGNTR"/>
</dbReference>
<keyword evidence="2 5" id="KW-0238">DNA-binding</keyword>
<evidence type="ECO:0000313" key="6">
    <source>
        <dbReference type="Proteomes" id="UP000199701"/>
    </source>
</evidence>
<dbReference type="RefSeq" id="WP_092449501.1">
    <property type="nucleotide sequence ID" value="NZ_FOJI01000001.1"/>
</dbReference>
<evidence type="ECO:0000259" key="4">
    <source>
        <dbReference type="PROSITE" id="PS50949"/>
    </source>
</evidence>
<keyword evidence="6" id="KW-1185">Reference proteome</keyword>
<dbReference type="InterPro" id="IPR011711">
    <property type="entry name" value="GntR_C"/>
</dbReference>
<dbReference type="CDD" id="cd07377">
    <property type="entry name" value="WHTH_GntR"/>
    <property type="match status" value="1"/>
</dbReference>
<dbReference type="InterPro" id="IPR008920">
    <property type="entry name" value="TF_FadR/GntR_C"/>
</dbReference>
<feature type="domain" description="HTH gntR-type" evidence="4">
    <location>
        <begin position="5"/>
        <end position="72"/>
    </location>
</feature>
<dbReference type="Gene3D" id="1.20.120.530">
    <property type="entry name" value="GntR ligand-binding domain-like"/>
    <property type="match status" value="1"/>
</dbReference>
<dbReference type="Gene3D" id="1.10.10.10">
    <property type="entry name" value="Winged helix-like DNA-binding domain superfamily/Winged helix DNA-binding domain"/>
    <property type="match status" value="1"/>
</dbReference>
<dbReference type="Pfam" id="PF07729">
    <property type="entry name" value="FCD"/>
    <property type="match status" value="1"/>
</dbReference>
<reference evidence="5 6" key="1">
    <citation type="submission" date="2016-10" db="EMBL/GenBank/DDBJ databases">
        <authorList>
            <person name="de Groot N.N."/>
        </authorList>
    </citation>
    <scope>NUCLEOTIDE SEQUENCE [LARGE SCALE GENOMIC DNA]</scope>
    <source>
        <strain evidence="5 6">DSM 9179</strain>
    </source>
</reference>
<dbReference type="InterPro" id="IPR036390">
    <property type="entry name" value="WH_DNA-bd_sf"/>
</dbReference>
<dbReference type="Proteomes" id="UP000199701">
    <property type="component" value="Unassembled WGS sequence"/>
</dbReference>
<proteinExistence type="predicted"/>
<evidence type="ECO:0000256" key="3">
    <source>
        <dbReference type="ARBA" id="ARBA00023163"/>
    </source>
</evidence>
<sequence>MILKNLVQFQVYDYLKDNILNGKLQNNTLYSETKLAAELGISRTPIREALHCLSQDGYINIIPSKGFIIRQLNENDMHETIQIRCAIEGFCTHIIAAEVDSEKGQNLINNLTNLLDLQESSLKPNISLKDFMEYDHEFHLALVNYVDNKEFSQTFQRSMYQIHLTTTSALSFPKRTEDTLNEHKRFFSFLKSGDGDSAYHILIDHLMMPLNMHILKDNVETKF</sequence>